<sequence length="125" mass="13076">MDLPMKLSGPSSTVVGEGVLVVNLASVKSRRGGRSRHLGVVVVVAVEGRARVVQGRGLPGCSSHLKGTDACVCRGELRFPECCRFLSAGRENRGRLLVGLLPSLSSFDPISLSLLSFCGAGEKSP</sequence>
<reference evidence="1" key="1">
    <citation type="journal article" date="2013" name="J. Plant Res.">
        <title>Effect of fungi and light on seed germination of three Opuntia species from semiarid lands of central Mexico.</title>
        <authorList>
            <person name="Delgado-Sanchez P."/>
            <person name="Jimenez-Bremont J.F."/>
            <person name="Guerrero-Gonzalez Mde L."/>
            <person name="Flores J."/>
        </authorList>
    </citation>
    <scope>NUCLEOTIDE SEQUENCE</scope>
    <source>
        <tissue evidence="1">Cladode</tissue>
    </source>
</reference>
<dbReference type="AlphaFoldDB" id="A0A7C9D8C0"/>
<proteinExistence type="predicted"/>
<dbReference type="EMBL" id="GISG01095394">
    <property type="protein sequence ID" value="MBA4635447.1"/>
    <property type="molecule type" value="Transcribed_RNA"/>
</dbReference>
<evidence type="ECO:0000313" key="1">
    <source>
        <dbReference type="EMBL" id="MBA4635447.1"/>
    </source>
</evidence>
<reference evidence="1" key="2">
    <citation type="submission" date="2020-07" db="EMBL/GenBank/DDBJ databases">
        <authorList>
            <person name="Vera ALvarez R."/>
            <person name="Arias-Moreno D.M."/>
            <person name="Jimenez-Jacinto V."/>
            <person name="Jimenez-Bremont J.F."/>
            <person name="Swaminathan K."/>
            <person name="Moose S.P."/>
            <person name="Guerrero-Gonzalez M.L."/>
            <person name="Marino-Ramirez L."/>
            <person name="Landsman D."/>
            <person name="Rodriguez-Kessler M."/>
            <person name="Delgado-Sanchez P."/>
        </authorList>
    </citation>
    <scope>NUCLEOTIDE SEQUENCE</scope>
    <source>
        <tissue evidence="1">Cladode</tissue>
    </source>
</reference>
<protein>
    <submittedName>
        <fullName evidence="1">Uncharacterized protein</fullName>
    </submittedName>
</protein>
<name>A0A7C9D8C0_OPUST</name>
<organism evidence="1">
    <name type="scientific">Opuntia streptacantha</name>
    <name type="common">Prickly pear cactus</name>
    <name type="synonym">Opuntia cardona</name>
    <dbReference type="NCBI Taxonomy" id="393608"/>
    <lineage>
        <taxon>Eukaryota</taxon>
        <taxon>Viridiplantae</taxon>
        <taxon>Streptophyta</taxon>
        <taxon>Embryophyta</taxon>
        <taxon>Tracheophyta</taxon>
        <taxon>Spermatophyta</taxon>
        <taxon>Magnoliopsida</taxon>
        <taxon>eudicotyledons</taxon>
        <taxon>Gunneridae</taxon>
        <taxon>Pentapetalae</taxon>
        <taxon>Caryophyllales</taxon>
        <taxon>Cactineae</taxon>
        <taxon>Cactaceae</taxon>
        <taxon>Opuntioideae</taxon>
        <taxon>Opuntia</taxon>
    </lineage>
</organism>
<dbReference type="EMBL" id="GISG01095396">
    <property type="protein sequence ID" value="MBA4635449.1"/>
    <property type="molecule type" value="Transcribed_RNA"/>
</dbReference>
<accession>A0A7C9D8C0</accession>